<dbReference type="EMBL" id="JASPKY010000175">
    <property type="protein sequence ID" value="KAK9727840.1"/>
    <property type="molecule type" value="Genomic_DNA"/>
</dbReference>
<sequence>MESRVNLSRTYGREIYDYTGCPETLLTNEDRRFLWTEAIRLAVNKKHGGSSRMESRVNLSRTYGREIYDYTGCPETLLTNEDRRFLR</sequence>
<name>A0AAW1L408_POPJA</name>
<organism evidence="1 2">
    <name type="scientific">Popillia japonica</name>
    <name type="common">Japanese beetle</name>
    <dbReference type="NCBI Taxonomy" id="7064"/>
    <lineage>
        <taxon>Eukaryota</taxon>
        <taxon>Metazoa</taxon>
        <taxon>Ecdysozoa</taxon>
        <taxon>Arthropoda</taxon>
        <taxon>Hexapoda</taxon>
        <taxon>Insecta</taxon>
        <taxon>Pterygota</taxon>
        <taxon>Neoptera</taxon>
        <taxon>Endopterygota</taxon>
        <taxon>Coleoptera</taxon>
        <taxon>Polyphaga</taxon>
        <taxon>Scarabaeiformia</taxon>
        <taxon>Scarabaeidae</taxon>
        <taxon>Rutelinae</taxon>
        <taxon>Popillia</taxon>
    </lineage>
</organism>
<gene>
    <name evidence="1" type="ORF">QE152_g18983</name>
</gene>
<keyword evidence="2" id="KW-1185">Reference proteome</keyword>
<proteinExistence type="predicted"/>
<evidence type="ECO:0000313" key="1">
    <source>
        <dbReference type="EMBL" id="KAK9727840.1"/>
    </source>
</evidence>
<protein>
    <submittedName>
        <fullName evidence="1">Uncharacterized protein</fullName>
    </submittedName>
</protein>
<accession>A0AAW1L408</accession>
<dbReference type="AlphaFoldDB" id="A0AAW1L408"/>
<dbReference type="Proteomes" id="UP001458880">
    <property type="component" value="Unassembled WGS sequence"/>
</dbReference>
<evidence type="ECO:0000313" key="2">
    <source>
        <dbReference type="Proteomes" id="UP001458880"/>
    </source>
</evidence>
<reference evidence="1 2" key="1">
    <citation type="journal article" date="2024" name="BMC Genomics">
        <title>De novo assembly and annotation of Popillia japonica's genome with initial clues to its potential as an invasive pest.</title>
        <authorList>
            <person name="Cucini C."/>
            <person name="Boschi S."/>
            <person name="Funari R."/>
            <person name="Cardaioli E."/>
            <person name="Iannotti N."/>
            <person name="Marturano G."/>
            <person name="Paoli F."/>
            <person name="Bruttini M."/>
            <person name="Carapelli A."/>
            <person name="Frati F."/>
            <person name="Nardi F."/>
        </authorList>
    </citation>
    <scope>NUCLEOTIDE SEQUENCE [LARGE SCALE GENOMIC DNA]</scope>
    <source>
        <strain evidence="1">DMR45628</strain>
    </source>
</reference>
<comment type="caution">
    <text evidence="1">The sequence shown here is derived from an EMBL/GenBank/DDBJ whole genome shotgun (WGS) entry which is preliminary data.</text>
</comment>